<evidence type="ECO:0000256" key="2">
    <source>
        <dbReference type="ARBA" id="ARBA00007248"/>
    </source>
</evidence>
<dbReference type="PROSITE" id="PS51257">
    <property type="entry name" value="PROKAR_LIPOPROTEIN"/>
    <property type="match status" value="1"/>
</dbReference>
<keyword evidence="9" id="KW-1185">Reference proteome</keyword>
<organism evidence="8 9">
    <name type="scientific">Segatella maculosa OT 289</name>
    <dbReference type="NCBI Taxonomy" id="999422"/>
    <lineage>
        <taxon>Bacteria</taxon>
        <taxon>Pseudomonadati</taxon>
        <taxon>Bacteroidota</taxon>
        <taxon>Bacteroidia</taxon>
        <taxon>Bacteroidales</taxon>
        <taxon>Prevotellaceae</taxon>
        <taxon>Segatella</taxon>
    </lineage>
</organism>
<comment type="subcellular location">
    <subcellularLocation>
        <location evidence="1">Cell outer membrane</location>
    </subcellularLocation>
</comment>
<keyword evidence="4" id="KW-0472">Membrane</keyword>
<comment type="similarity">
    <text evidence="2">Belongs to the bacteroidetes fimbrillin superfamily. FimB/Mfa2 family.</text>
</comment>
<evidence type="ECO:0000256" key="7">
    <source>
        <dbReference type="ARBA" id="ARBA00023288"/>
    </source>
</evidence>
<dbReference type="EMBL" id="AGEK01000028">
    <property type="protein sequence ID" value="EHO69804.1"/>
    <property type="molecule type" value="Genomic_DNA"/>
</dbReference>
<protein>
    <submittedName>
        <fullName evidence="8">Uncharacterized protein</fullName>
    </submittedName>
</protein>
<dbReference type="PATRIC" id="fig|999422.3.peg.1748"/>
<name>H1HNB7_9BACT</name>
<dbReference type="OrthoDB" id="1081401at2"/>
<evidence type="ECO:0000313" key="8">
    <source>
        <dbReference type="EMBL" id="EHO69804.1"/>
    </source>
</evidence>
<dbReference type="Pfam" id="PF08842">
    <property type="entry name" value="Mfa2"/>
    <property type="match status" value="1"/>
</dbReference>
<keyword evidence="6" id="KW-0998">Cell outer membrane</keyword>
<dbReference type="GO" id="GO:0009279">
    <property type="term" value="C:cell outer membrane"/>
    <property type="evidence" value="ECO:0007669"/>
    <property type="project" value="UniProtKB-SubCell"/>
</dbReference>
<evidence type="ECO:0000313" key="9">
    <source>
        <dbReference type="Proteomes" id="UP000003167"/>
    </source>
</evidence>
<keyword evidence="3" id="KW-0732">Signal</keyword>
<dbReference type="STRING" id="999422.HMPREF9944_01661"/>
<dbReference type="RefSeq" id="WP_008565632.1">
    <property type="nucleotide sequence ID" value="NZ_JH594504.1"/>
</dbReference>
<evidence type="ECO:0000256" key="4">
    <source>
        <dbReference type="ARBA" id="ARBA00023136"/>
    </source>
</evidence>
<accession>H1HNB7</accession>
<gene>
    <name evidence="8" type="ORF">HMPREF9944_01661</name>
</gene>
<proteinExistence type="inferred from homology"/>
<evidence type="ECO:0000256" key="1">
    <source>
        <dbReference type="ARBA" id="ARBA00004442"/>
    </source>
</evidence>
<dbReference type="Proteomes" id="UP000003167">
    <property type="component" value="Unassembled WGS sequence"/>
</dbReference>
<dbReference type="HOGENOM" id="CLU_083303_0_0_10"/>
<comment type="caution">
    <text evidence="8">The sequence shown here is derived from an EMBL/GenBank/DDBJ whole genome shotgun (WGS) entry which is preliminary data.</text>
</comment>
<dbReference type="InterPro" id="IPR014941">
    <property type="entry name" value="FimB/Mfa2/Mfa3"/>
</dbReference>
<keyword evidence="7" id="KW-0449">Lipoprotein</keyword>
<reference evidence="8 9" key="1">
    <citation type="submission" date="2011-12" db="EMBL/GenBank/DDBJ databases">
        <title>The Genome Sequence of Prevotella maculosa OT 289.</title>
        <authorList>
            <consortium name="The Broad Institute Genome Sequencing Platform"/>
            <person name="Earl A."/>
            <person name="Ward D."/>
            <person name="Feldgarden M."/>
            <person name="Gevers D."/>
            <person name="Izard J."/>
            <person name="Blanton J.M."/>
            <person name="Mathney J."/>
            <person name="Tanner A.C."/>
            <person name="Dewhirst F.E."/>
            <person name="Young S.K."/>
            <person name="Zeng Q."/>
            <person name="Gargeya S."/>
            <person name="Fitzgerald M."/>
            <person name="Haas B."/>
            <person name="Abouelleil A."/>
            <person name="Alvarado L."/>
            <person name="Arachchi H.M."/>
            <person name="Berlin A."/>
            <person name="Chapman S.B."/>
            <person name="Gearin G."/>
            <person name="Goldberg J."/>
            <person name="Griggs A."/>
            <person name="Gujja S."/>
            <person name="Hansen M."/>
            <person name="Heiman D."/>
            <person name="Howarth C."/>
            <person name="Larimer J."/>
            <person name="Lui A."/>
            <person name="MacDonald P.J.P."/>
            <person name="McCowen C."/>
            <person name="Montmayeur A."/>
            <person name="Murphy C."/>
            <person name="Neiman D."/>
            <person name="Pearson M."/>
            <person name="Priest M."/>
            <person name="Roberts A."/>
            <person name="Saif S."/>
            <person name="Shea T."/>
            <person name="Sisk P."/>
            <person name="Stolte C."/>
            <person name="Sykes S."/>
            <person name="Wortman J."/>
            <person name="Nusbaum C."/>
            <person name="Birren B."/>
        </authorList>
    </citation>
    <scope>NUCLEOTIDE SEQUENCE [LARGE SCALE GENOMIC DNA]</scope>
    <source>
        <strain evidence="8 9">OT 289</strain>
    </source>
</reference>
<evidence type="ECO:0000256" key="5">
    <source>
        <dbReference type="ARBA" id="ARBA00023139"/>
    </source>
</evidence>
<evidence type="ECO:0000256" key="6">
    <source>
        <dbReference type="ARBA" id="ARBA00023237"/>
    </source>
</evidence>
<sequence>MKKILNRIGILVLLSGLMACEKPVIDTKPSHKKGYEVRFHIGDIAQKYANGKARAVVGVGEVCSCINAAVYNHGTKVTGINQKKGEEGFGNLKVNLPEGEYSLVIVAHSGMKNASTAHADKISFSGKITDTFLYNGTFTVTEDMQLGVTLRRCVAKVEFNFDKAIPEKVTHLRFNYTGGSSSLDAIQGFGCVNSRQTEVLNVPEEAHRGPSSYGIFTFPKAQEGTLKVKLTALDASNNVVAEHTFNDVRIVMNGINRINGLYFTKPSEPEARGINIKVDDSWATIFDSNL</sequence>
<keyword evidence="5" id="KW-0564">Palmitate</keyword>
<evidence type="ECO:0000256" key="3">
    <source>
        <dbReference type="ARBA" id="ARBA00022729"/>
    </source>
</evidence>
<dbReference type="AlphaFoldDB" id="H1HNB7"/>